<dbReference type="EMBL" id="GDID01004874">
    <property type="protein sequence ID" value="JAP91732.1"/>
    <property type="molecule type" value="Transcribed_RNA"/>
</dbReference>
<protein>
    <submittedName>
        <fullName evidence="1">Transmembrane domain-containing protein</fullName>
    </submittedName>
</protein>
<feature type="non-terminal residue" evidence="1">
    <location>
        <position position="86"/>
    </location>
</feature>
<reference evidence="1" key="1">
    <citation type="submission" date="2015-07" db="EMBL/GenBank/DDBJ databases">
        <title>Adaptation to a free-living lifestyle via gene acquisitions in the diplomonad Trepomonas sp. PC1.</title>
        <authorList>
            <person name="Xu F."/>
            <person name="Jerlstrom-Hultqvist J."/>
            <person name="Kolisko M."/>
            <person name="Simpson A.G.B."/>
            <person name="Roger A.J."/>
            <person name="Svard S.G."/>
            <person name="Andersson J.O."/>
        </authorList>
    </citation>
    <scope>NUCLEOTIDE SEQUENCE</scope>
    <source>
        <strain evidence="1">PC1</strain>
    </source>
</reference>
<organism evidence="1">
    <name type="scientific">Trepomonas sp. PC1</name>
    <dbReference type="NCBI Taxonomy" id="1076344"/>
    <lineage>
        <taxon>Eukaryota</taxon>
        <taxon>Metamonada</taxon>
        <taxon>Diplomonadida</taxon>
        <taxon>Hexamitidae</taxon>
        <taxon>Hexamitinae</taxon>
        <taxon>Trepomonas</taxon>
    </lineage>
</organism>
<keyword evidence="1" id="KW-0812">Transmembrane</keyword>
<sequence>DLVVGGQQFLSTIDIYVLCAAPHFDICTQGFGLVNVIFPGIGLLFCPCYGCHRVDCHSVYCAGILQFLTTPCLFGYISACCVGWKM</sequence>
<keyword evidence="1" id="KW-0472">Membrane</keyword>
<name>A0A146K4B9_9EUKA</name>
<gene>
    <name evidence="1" type="ORF">TPC1_16563</name>
</gene>
<evidence type="ECO:0000313" key="1">
    <source>
        <dbReference type="EMBL" id="JAP91732.1"/>
    </source>
</evidence>
<dbReference type="AlphaFoldDB" id="A0A146K4B9"/>
<accession>A0A146K4B9</accession>
<proteinExistence type="predicted"/>
<feature type="non-terminal residue" evidence="1">
    <location>
        <position position="1"/>
    </location>
</feature>